<dbReference type="EMBL" id="BFAA01018838">
    <property type="protein sequence ID" value="GCB81340.1"/>
    <property type="molecule type" value="Genomic_DNA"/>
</dbReference>
<dbReference type="InterPro" id="IPR024743">
    <property type="entry name" value="Dynein_HC_stalk"/>
</dbReference>
<evidence type="ECO:0000313" key="3">
    <source>
        <dbReference type="Proteomes" id="UP000288216"/>
    </source>
</evidence>
<dbReference type="OrthoDB" id="424310at2759"/>
<dbReference type="InterPro" id="IPR026983">
    <property type="entry name" value="DHC"/>
</dbReference>
<keyword evidence="3" id="KW-1185">Reference proteome</keyword>
<dbReference type="GO" id="GO:0005858">
    <property type="term" value="C:axonemal dynein complex"/>
    <property type="evidence" value="ECO:0007669"/>
    <property type="project" value="TreeGrafter"/>
</dbReference>
<comment type="caution">
    <text evidence="2">The sequence shown here is derived from an EMBL/GenBank/DDBJ whole genome shotgun (WGS) entry which is preliminary data.</text>
</comment>
<dbReference type="GO" id="GO:0007018">
    <property type="term" value="P:microtubule-based movement"/>
    <property type="evidence" value="ECO:0007669"/>
    <property type="project" value="InterPro"/>
</dbReference>
<feature type="domain" description="Dynein heavy chain coiled coil stalk" evidence="1">
    <location>
        <begin position="5"/>
        <end position="217"/>
    </location>
</feature>
<dbReference type="PANTHER" id="PTHR46532">
    <property type="entry name" value="MALE FERTILITY FACTOR KL5"/>
    <property type="match status" value="1"/>
</dbReference>
<accession>A0A401Q7J0</accession>
<dbReference type="OMA" id="HCEVEPK"/>
<evidence type="ECO:0000259" key="1">
    <source>
        <dbReference type="Pfam" id="PF12777"/>
    </source>
</evidence>
<dbReference type="Proteomes" id="UP000288216">
    <property type="component" value="Unassembled WGS sequence"/>
</dbReference>
<protein>
    <recommendedName>
        <fullName evidence="1">Dynein heavy chain coiled coil stalk domain-containing protein</fullName>
    </recommendedName>
</protein>
<proteinExistence type="predicted"/>
<dbReference type="GO" id="GO:0051959">
    <property type="term" value="F:dynein light intermediate chain binding"/>
    <property type="evidence" value="ECO:0007669"/>
    <property type="project" value="InterPro"/>
</dbReference>
<evidence type="ECO:0000313" key="2">
    <source>
        <dbReference type="EMBL" id="GCB81340.1"/>
    </source>
</evidence>
<dbReference type="Gene3D" id="1.20.920.20">
    <property type="match status" value="1"/>
</dbReference>
<gene>
    <name evidence="2" type="ORF">scyTo_0021379</name>
</gene>
<dbReference type="GO" id="GO:0045505">
    <property type="term" value="F:dynein intermediate chain binding"/>
    <property type="evidence" value="ECO:0007669"/>
    <property type="project" value="InterPro"/>
</dbReference>
<reference evidence="2 3" key="1">
    <citation type="journal article" date="2018" name="Nat. Ecol. Evol.">
        <title>Shark genomes provide insights into elasmobranch evolution and the origin of vertebrates.</title>
        <authorList>
            <person name="Hara Y"/>
            <person name="Yamaguchi K"/>
            <person name="Onimaru K"/>
            <person name="Kadota M"/>
            <person name="Koyanagi M"/>
            <person name="Keeley SD"/>
            <person name="Tatsumi K"/>
            <person name="Tanaka K"/>
            <person name="Motone F"/>
            <person name="Kageyama Y"/>
            <person name="Nozu R"/>
            <person name="Adachi N"/>
            <person name="Nishimura O"/>
            <person name="Nakagawa R"/>
            <person name="Tanegashima C"/>
            <person name="Kiyatake I"/>
            <person name="Matsumoto R"/>
            <person name="Murakumo K"/>
            <person name="Nishida K"/>
            <person name="Terakita A"/>
            <person name="Kuratani S"/>
            <person name="Sato K"/>
            <person name="Hyodo S Kuraku.S."/>
        </authorList>
    </citation>
    <scope>NUCLEOTIDE SEQUENCE [LARGE SCALE GENOMIC DNA]</scope>
</reference>
<sequence>MEYIAGLSKLMEATESVAHLAYQLAGKEKELAVASRNADKVLGEVTVSAQAAEVVKNEVMIVKDKAQKIVDEIEADKNIAEGKLIAAKPALEAAEAALNTIKPADISTVRKLAKPPHLIMRILDCALILFQKKMDSVTMDPERPCLKPSWGESLKALQQFPKDTINEETVEILQPYFTMEDYTYDNAKKVCGNVAGLLSWTQAMASFFSINKEVLPLKVVRTFDDRTHPAAITKNNLIGAGDTYKGILKKGQKEIGAVIKTLF</sequence>
<dbReference type="PANTHER" id="PTHR46532:SF11">
    <property type="entry name" value="DYNEIN AXONEMAL HEAVY CHAIN 12"/>
    <property type="match status" value="1"/>
</dbReference>
<dbReference type="STRING" id="75743.A0A401Q7J0"/>
<organism evidence="2 3">
    <name type="scientific">Scyliorhinus torazame</name>
    <name type="common">Cloudy catshark</name>
    <name type="synonym">Catulus torazame</name>
    <dbReference type="NCBI Taxonomy" id="75743"/>
    <lineage>
        <taxon>Eukaryota</taxon>
        <taxon>Metazoa</taxon>
        <taxon>Chordata</taxon>
        <taxon>Craniata</taxon>
        <taxon>Vertebrata</taxon>
        <taxon>Chondrichthyes</taxon>
        <taxon>Elasmobranchii</taxon>
        <taxon>Galeomorphii</taxon>
        <taxon>Galeoidea</taxon>
        <taxon>Carcharhiniformes</taxon>
        <taxon>Scyliorhinidae</taxon>
        <taxon>Scyliorhinus</taxon>
    </lineage>
</organism>
<dbReference type="Pfam" id="PF12777">
    <property type="entry name" value="MT"/>
    <property type="match status" value="1"/>
</dbReference>
<dbReference type="AlphaFoldDB" id="A0A401Q7J0"/>
<name>A0A401Q7J0_SCYTO</name>